<dbReference type="PROSITE" id="PS00178">
    <property type="entry name" value="AA_TRNA_LIGASE_I"/>
    <property type="match status" value="1"/>
</dbReference>
<dbReference type="Gene3D" id="1.10.730.10">
    <property type="entry name" value="Isoleucyl-tRNA Synthetase, Domain 1"/>
    <property type="match status" value="1"/>
</dbReference>
<comment type="catalytic activity">
    <reaction evidence="8 9">
        <text>tRNA(Arg) + L-arginine + ATP = L-arginyl-tRNA(Arg) + AMP + diphosphate</text>
        <dbReference type="Rhea" id="RHEA:20301"/>
        <dbReference type="Rhea" id="RHEA-COMP:9658"/>
        <dbReference type="Rhea" id="RHEA-COMP:9673"/>
        <dbReference type="ChEBI" id="CHEBI:30616"/>
        <dbReference type="ChEBI" id="CHEBI:32682"/>
        <dbReference type="ChEBI" id="CHEBI:33019"/>
        <dbReference type="ChEBI" id="CHEBI:78442"/>
        <dbReference type="ChEBI" id="CHEBI:78513"/>
        <dbReference type="ChEBI" id="CHEBI:456215"/>
        <dbReference type="EC" id="6.1.1.19"/>
    </reaction>
</comment>
<evidence type="ECO:0000259" key="12">
    <source>
        <dbReference type="SMART" id="SM01016"/>
    </source>
</evidence>
<dbReference type="InterPro" id="IPR035684">
    <property type="entry name" value="ArgRS_core"/>
</dbReference>
<gene>
    <name evidence="9" type="primary">argS</name>
    <name evidence="13" type="ORF">C5T88_01650</name>
</gene>
<dbReference type="Pfam" id="PF00750">
    <property type="entry name" value="tRNA-synt_1d"/>
    <property type="match status" value="1"/>
</dbReference>
<dbReference type="PANTHER" id="PTHR11956:SF5">
    <property type="entry name" value="ARGININE--TRNA LIGASE, CYTOPLASMIC"/>
    <property type="match status" value="1"/>
</dbReference>
<name>A0A2S0NJV2_9MOLU</name>
<dbReference type="Gene3D" id="3.30.1360.70">
    <property type="entry name" value="Arginyl tRNA synthetase N-terminal domain"/>
    <property type="match status" value="1"/>
</dbReference>
<evidence type="ECO:0000313" key="14">
    <source>
        <dbReference type="Proteomes" id="UP000239250"/>
    </source>
</evidence>
<evidence type="ECO:0000256" key="4">
    <source>
        <dbReference type="ARBA" id="ARBA00022741"/>
    </source>
</evidence>
<dbReference type="Gene3D" id="3.40.50.620">
    <property type="entry name" value="HUPs"/>
    <property type="match status" value="1"/>
</dbReference>
<dbReference type="Pfam" id="PF05746">
    <property type="entry name" value="DALR_1"/>
    <property type="match status" value="1"/>
</dbReference>
<dbReference type="InterPro" id="IPR014729">
    <property type="entry name" value="Rossmann-like_a/b/a_fold"/>
</dbReference>
<comment type="similarity">
    <text evidence="1 9 10">Belongs to the class-I aminoacyl-tRNA synthetase family.</text>
</comment>
<dbReference type="PANTHER" id="PTHR11956">
    <property type="entry name" value="ARGINYL-TRNA SYNTHETASE"/>
    <property type="match status" value="1"/>
</dbReference>
<dbReference type="PRINTS" id="PR01038">
    <property type="entry name" value="TRNASYNTHARG"/>
</dbReference>
<evidence type="ECO:0000256" key="2">
    <source>
        <dbReference type="ARBA" id="ARBA00022490"/>
    </source>
</evidence>
<dbReference type="InterPro" id="IPR008909">
    <property type="entry name" value="DALR_anticod-bd"/>
</dbReference>
<keyword evidence="3 9" id="KW-0436">Ligase</keyword>
<feature type="domain" description="DALR anticodon binding" evidence="11">
    <location>
        <begin position="435"/>
        <end position="553"/>
    </location>
</feature>
<dbReference type="InterPro" id="IPR005148">
    <property type="entry name" value="Arg-tRNA-synth_N"/>
</dbReference>
<dbReference type="SMART" id="SM00836">
    <property type="entry name" value="DALR_1"/>
    <property type="match status" value="1"/>
</dbReference>
<dbReference type="GO" id="GO:0004814">
    <property type="term" value="F:arginine-tRNA ligase activity"/>
    <property type="evidence" value="ECO:0007669"/>
    <property type="project" value="UniProtKB-UniRule"/>
</dbReference>
<evidence type="ECO:0000313" key="13">
    <source>
        <dbReference type="EMBL" id="AVP49282.1"/>
    </source>
</evidence>
<sequence>MMKVIDIFRSDLIEILKEMQVDLEPIVEINKGKENGHFSTTIALMLAKKMGKNPKDLATIIGDKLSQKDYYSSVKIAGIGFINVEVKTDLLSTIILNIMNQKDNYGQNDQKNYIINLELVSANPTGWLHLGHARNAVTGDTLKRVWEKDGFNVQTEYYTNDAGNQINVLAVTVFVYYLNMIGVKAELPSVAYKGEAYDEVATMFVAEYGDKFKDIKFTDTQILDQEAHDIFRYKSVAFFMDIIKQQLKDFDVEIEHYSSEQEMYDKHELEKTLELYKEKNATYEKDGALWLRTTDFGDDKDRVLVKSDGTFTYILPDLATHRIRIERTKADKLVNVWGGDHHGYIARMRAGLALLGARPDILDIEMCQMVRLVKDGQEFKMSKRKGTAIWMVDLIELVGKDALRYMLASKSSSSHMELDIGLIQQKTSSNPVYYAQYATARCNSILNQAKEKNIQPKFEKTTLLNHEKEIQLLITLDNFSDIVRIASKNKTPHLICEYIQLISKQFHSYYSDTKIINEEEMELTQYRLGFIQSILQVFKNTFDLIGIEVMTKM</sequence>
<dbReference type="GO" id="GO:0005524">
    <property type="term" value="F:ATP binding"/>
    <property type="evidence" value="ECO:0007669"/>
    <property type="project" value="UniProtKB-UniRule"/>
</dbReference>
<feature type="short sequence motif" description="'HIGH' region" evidence="9">
    <location>
        <begin position="122"/>
        <end position="132"/>
    </location>
</feature>
<dbReference type="SMART" id="SM01016">
    <property type="entry name" value="Arg_tRNA_synt_N"/>
    <property type="match status" value="1"/>
</dbReference>
<dbReference type="CDD" id="cd00671">
    <property type="entry name" value="ArgRS_core"/>
    <property type="match status" value="1"/>
</dbReference>
<reference evidence="14" key="1">
    <citation type="submission" date="2018-02" db="EMBL/GenBank/DDBJ databases">
        <title>Firefly genomes illuminate parallel origins of bioluminescence in beetles.</title>
        <authorList>
            <person name="Fallon T.R."/>
            <person name="Lower S.E.S."/>
            <person name="Behringer M."/>
            <person name="Weng J.-K."/>
        </authorList>
    </citation>
    <scope>NUCLEOTIDE SEQUENCE [LARGE SCALE GENOMIC DNA]</scope>
</reference>
<dbReference type="SUPFAM" id="SSF55190">
    <property type="entry name" value="Arginyl-tRNA synthetase (ArgRS), N-terminal 'additional' domain"/>
    <property type="match status" value="1"/>
</dbReference>
<evidence type="ECO:0000256" key="5">
    <source>
        <dbReference type="ARBA" id="ARBA00022840"/>
    </source>
</evidence>
<dbReference type="InterPro" id="IPR009080">
    <property type="entry name" value="tRNAsynth_Ia_anticodon-bd"/>
</dbReference>
<dbReference type="SUPFAM" id="SSF47323">
    <property type="entry name" value="Anticodon-binding domain of a subclass of class I aminoacyl-tRNA synthetases"/>
    <property type="match status" value="1"/>
</dbReference>
<feature type="domain" description="Arginyl tRNA synthetase N-terminal" evidence="12">
    <location>
        <begin position="2"/>
        <end position="86"/>
    </location>
</feature>
<evidence type="ECO:0000256" key="3">
    <source>
        <dbReference type="ARBA" id="ARBA00022598"/>
    </source>
</evidence>
<comment type="subcellular location">
    <subcellularLocation>
        <location evidence="9">Cytoplasm</location>
    </subcellularLocation>
</comment>
<dbReference type="InterPro" id="IPR001412">
    <property type="entry name" value="aa-tRNA-synth_I_CS"/>
</dbReference>
<proteinExistence type="inferred from homology"/>
<dbReference type="AlphaFoldDB" id="A0A2S0NJV2"/>
<keyword evidence="4 9" id="KW-0547">Nucleotide-binding</keyword>
<dbReference type="EMBL" id="CP027019">
    <property type="protein sequence ID" value="AVP49282.1"/>
    <property type="molecule type" value="Genomic_DNA"/>
</dbReference>
<keyword evidence="7 9" id="KW-0030">Aminoacyl-tRNA synthetase</keyword>
<evidence type="ECO:0000256" key="6">
    <source>
        <dbReference type="ARBA" id="ARBA00022917"/>
    </source>
</evidence>
<accession>A0A2S0NJV2</accession>
<dbReference type="Pfam" id="PF03485">
    <property type="entry name" value="Arg_tRNA_synt_N"/>
    <property type="match status" value="1"/>
</dbReference>
<evidence type="ECO:0000256" key="1">
    <source>
        <dbReference type="ARBA" id="ARBA00005594"/>
    </source>
</evidence>
<keyword evidence="6 9" id="KW-0648">Protein biosynthesis</keyword>
<dbReference type="NCBIfam" id="TIGR00456">
    <property type="entry name" value="argS"/>
    <property type="match status" value="1"/>
</dbReference>
<dbReference type="HAMAP" id="MF_00123">
    <property type="entry name" value="Arg_tRNA_synth"/>
    <property type="match status" value="1"/>
</dbReference>
<evidence type="ECO:0000256" key="10">
    <source>
        <dbReference type="RuleBase" id="RU363038"/>
    </source>
</evidence>
<keyword evidence="5 9" id="KW-0067">ATP-binding</keyword>
<evidence type="ECO:0000256" key="8">
    <source>
        <dbReference type="ARBA" id="ARBA00049339"/>
    </source>
</evidence>
<organism evidence="13 14">
    <name type="scientific">Williamsoniiplasma luminosum</name>
    <dbReference type="NCBI Taxonomy" id="214888"/>
    <lineage>
        <taxon>Bacteria</taxon>
        <taxon>Bacillati</taxon>
        <taxon>Mycoplasmatota</taxon>
        <taxon>Mollicutes</taxon>
        <taxon>Entomoplasmatales</taxon>
        <taxon>Williamsoniiplasma</taxon>
    </lineage>
</organism>
<comment type="subunit">
    <text evidence="9">Monomer.</text>
</comment>
<dbReference type="InterPro" id="IPR036695">
    <property type="entry name" value="Arg-tRNA-synth_N_sf"/>
</dbReference>
<dbReference type="Proteomes" id="UP000239250">
    <property type="component" value="Chromosome"/>
</dbReference>
<evidence type="ECO:0000256" key="7">
    <source>
        <dbReference type="ARBA" id="ARBA00023146"/>
    </source>
</evidence>
<evidence type="ECO:0000259" key="11">
    <source>
        <dbReference type="SMART" id="SM00836"/>
    </source>
</evidence>
<dbReference type="InterPro" id="IPR001278">
    <property type="entry name" value="Arg-tRNA-ligase"/>
</dbReference>
<evidence type="ECO:0000256" key="9">
    <source>
        <dbReference type="HAMAP-Rule" id="MF_00123"/>
    </source>
</evidence>
<dbReference type="SUPFAM" id="SSF52374">
    <property type="entry name" value="Nucleotidylyl transferase"/>
    <property type="match status" value="1"/>
</dbReference>
<dbReference type="GO" id="GO:0006420">
    <property type="term" value="P:arginyl-tRNA aminoacylation"/>
    <property type="evidence" value="ECO:0007669"/>
    <property type="project" value="UniProtKB-UniRule"/>
</dbReference>
<protein>
    <recommendedName>
        <fullName evidence="9">Arginine--tRNA ligase</fullName>
        <ecNumber evidence="9">6.1.1.19</ecNumber>
    </recommendedName>
    <alternativeName>
        <fullName evidence="9">Arginyl-tRNA synthetase</fullName>
        <shortName evidence="9">ArgRS</shortName>
    </alternativeName>
</protein>
<keyword evidence="2 9" id="KW-0963">Cytoplasm</keyword>
<dbReference type="EC" id="6.1.1.19" evidence="9"/>
<dbReference type="GO" id="GO:0005737">
    <property type="term" value="C:cytoplasm"/>
    <property type="evidence" value="ECO:0007669"/>
    <property type="project" value="UniProtKB-SubCell"/>
</dbReference>